<dbReference type="EMBL" id="QRCM01000001">
    <property type="protein sequence ID" value="TXG88991.1"/>
    <property type="molecule type" value="Genomic_DNA"/>
</dbReference>
<reference evidence="1 2" key="1">
    <citation type="submission" date="2018-07" db="EMBL/GenBank/DDBJ databases">
        <title>Genome sequence of Rhodococcus rhodnii ATCC 35071 from Rhodnius prolixus.</title>
        <authorList>
            <person name="Patel V."/>
            <person name="Vogel K.J."/>
        </authorList>
    </citation>
    <scope>NUCLEOTIDE SEQUENCE [LARGE SCALE GENOMIC DNA]</scope>
    <source>
        <strain evidence="1 2">ATCC 35071</strain>
    </source>
</reference>
<accession>A0A6P2CBF2</accession>
<name>A0A6P2CBF2_9NOCA</name>
<protein>
    <submittedName>
        <fullName evidence="1">DUF2617 family protein</fullName>
    </submittedName>
</protein>
<gene>
    <name evidence="1" type="ORF">DW322_00480</name>
</gene>
<dbReference type="RefSeq" id="WP_010836875.1">
    <property type="nucleotide sequence ID" value="NZ_QRCM01000001.1"/>
</dbReference>
<proteinExistence type="predicted"/>
<evidence type="ECO:0000313" key="2">
    <source>
        <dbReference type="Proteomes" id="UP000471120"/>
    </source>
</evidence>
<dbReference type="Proteomes" id="UP000471120">
    <property type="component" value="Unassembled WGS sequence"/>
</dbReference>
<organism evidence="1 2">
    <name type="scientific">Rhodococcus rhodnii</name>
    <dbReference type="NCBI Taxonomy" id="38312"/>
    <lineage>
        <taxon>Bacteria</taxon>
        <taxon>Bacillati</taxon>
        <taxon>Actinomycetota</taxon>
        <taxon>Actinomycetes</taxon>
        <taxon>Mycobacteriales</taxon>
        <taxon>Nocardiaceae</taxon>
        <taxon>Rhodococcus</taxon>
    </lineage>
</organism>
<comment type="caution">
    <text evidence="1">The sequence shown here is derived from an EMBL/GenBank/DDBJ whole genome shotgun (WGS) entry which is preliminary data.</text>
</comment>
<evidence type="ECO:0000313" key="1">
    <source>
        <dbReference type="EMBL" id="TXG88991.1"/>
    </source>
</evidence>
<dbReference type="Pfam" id="PF10936">
    <property type="entry name" value="DUF2617"/>
    <property type="match status" value="1"/>
</dbReference>
<sequence>MTLHRLAIEPRDVVAGSLGLVVGTSSARPLAEATVTDGRGRRIVLGVLGASHVVRAGEVLEEVSCDALGLGGEPLPATRRSGNYRFASDVRRADSAGFRRTAAMLRDRAADDGWLCGVFPGCETALTALAASFGDDGSMYWRTWHLYPDGSGGEIVTTASRVGESREAA</sequence>
<dbReference type="InterPro" id="IPR024486">
    <property type="entry name" value="DUF2617"/>
</dbReference>
<dbReference type="AlphaFoldDB" id="A0A6P2CBF2"/>